<dbReference type="HOGENOM" id="CLU_1476516_0_0_1"/>
<proteinExistence type="predicted"/>
<dbReference type="Proteomes" id="UP000014760">
    <property type="component" value="Unassembled WGS sequence"/>
</dbReference>
<dbReference type="AlphaFoldDB" id="R7UFT2"/>
<accession>R7UFT2</accession>
<reference evidence="3" key="1">
    <citation type="submission" date="2012-12" db="EMBL/GenBank/DDBJ databases">
        <authorList>
            <person name="Hellsten U."/>
            <person name="Grimwood J."/>
            <person name="Chapman J.A."/>
            <person name="Shapiro H."/>
            <person name="Aerts A."/>
            <person name="Otillar R.P."/>
            <person name="Terry A.Y."/>
            <person name="Boore J.L."/>
            <person name="Simakov O."/>
            <person name="Marletaz F."/>
            <person name="Cho S.-J."/>
            <person name="Edsinger-Gonzales E."/>
            <person name="Havlak P."/>
            <person name="Kuo D.-H."/>
            <person name="Larsson T."/>
            <person name="Lv J."/>
            <person name="Arendt D."/>
            <person name="Savage R."/>
            <person name="Osoegawa K."/>
            <person name="de Jong P."/>
            <person name="Lindberg D.R."/>
            <person name="Seaver E.C."/>
            <person name="Weisblat D.A."/>
            <person name="Putnam N.H."/>
            <person name="Grigoriev I.V."/>
            <person name="Rokhsar D.S."/>
        </authorList>
    </citation>
    <scope>NUCLEOTIDE SEQUENCE</scope>
    <source>
        <strain evidence="3">I ESC-2004</strain>
    </source>
</reference>
<evidence type="ECO:0000313" key="3">
    <source>
        <dbReference type="Proteomes" id="UP000014760"/>
    </source>
</evidence>
<evidence type="ECO:0000313" key="1">
    <source>
        <dbReference type="EMBL" id="ELU04958.1"/>
    </source>
</evidence>
<reference evidence="1 3" key="2">
    <citation type="journal article" date="2013" name="Nature">
        <title>Insights into bilaterian evolution from three spiralian genomes.</title>
        <authorList>
            <person name="Simakov O."/>
            <person name="Marletaz F."/>
            <person name="Cho S.J."/>
            <person name="Edsinger-Gonzales E."/>
            <person name="Havlak P."/>
            <person name="Hellsten U."/>
            <person name="Kuo D.H."/>
            <person name="Larsson T."/>
            <person name="Lv J."/>
            <person name="Arendt D."/>
            <person name="Savage R."/>
            <person name="Osoegawa K."/>
            <person name="de Jong P."/>
            <person name="Grimwood J."/>
            <person name="Chapman J.A."/>
            <person name="Shapiro H."/>
            <person name="Aerts A."/>
            <person name="Otillar R.P."/>
            <person name="Terry A.Y."/>
            <person name="Boore J.L."/>
            <person name="Grigoriev I.V."/>
            <person name="Lindberg D.R."/>
            <person name="Seaver E.C."/>
            <person name="Weisblat D.A."/>
            <person name="Putnam N.H."/>
            <person name="Rokhsar D.S."/>
        </authorList>
    </citation>
    <scope>NUCLEOTIDE SEQUENCE</scope>
    <source>
        <strain evidence="1 3">I ESC-2004</strain>
    </source>
</reference>
<keyword evidence="3" id="KW-1185">Reference proteome</keyword>
<dbReference type="EnsemblMetazoa" id="CapteT184962">
    <property type="protein sequence ID" value="CapteP184962"/>
    <property type="gene ID" value="CapteG184962"/>
</dbReference>
<sequence>MSDYVIESHACGIFVHLNITNIRSKTLLHTFQCQKSKPNNKYITIKNRPHNLHEIIKTDLQNMNIMQQMDYNPDTDPSRNYTITHNAISSTIDKHTTTKTVKFNKHKHKKSEWITQGHIRRSIRHRDKIHLKMKRTHPDSPQRYTLKTNIATYNKIIKKTITQAKAIHYNNIFTQAHNNPKDT</sequence>
<reference evidence="2" key="3">
    <citation type="submission" date="2015-06" db="UniProtKB">
        <authorList>
            <consortium name="EnsemblMetazoa"/>
        </authorList>
    </citation>
    <scope>IDENTIFICATION</scope>
</reference>
<name>R7UFT2_CAPTE</name>
<dbReference type="EMBL" id="AMQN01007989">
    <property type="status" value="NOT_ANNOTATED_CDS"/>
    <property type="molecule type" value="Genomic_DNA"/>
</dbReference>
<organism evidence="1">
    <name type="scientific">Capitella teleta</name>
    <name type="common">Polychaete worm</name>
    <dbReference type="NCBI Taxonomy" id="283909"/>
    <lineage>
        <taxon>Eukaryota</taxon>
        <taxon>Metazoa</taxon>
        <taxon>Spiralia</taxon>
        <taxon>Lophotrochozoa</taxon>
        <taxon>Annelida</taxon>
        <taxon>Polychaeta</taxon>
        <taxon>Sedentaria</taxon>
        <taxon>Scolecida</taxon>
        <taxon>Capitellidae</taxon>
        <taxon>Capitella</taxon>
    </lineage>
</organism>
<gene>
    <name evidence="1" type="ORF">CAPTEDRAFT_184962</name>
</gene>
<dbReference type="EMBL" id="KB301925">
    <property type="protein sequence ID" value="ELU04958.1"/>
    <property type="molecule type" value="Genomic_DNA"/>
</dbReference>
<protein>
    <submittedName>
        <fullName evidence="1 2">Uncharacterized protein</fullName>
    </submittedName>
</protein>
<evidence type="ECO:0000313" key="2">
    <source>
        <dbReference type="EnsemblMetazoa" id="CapteP184962"/>
    </source>
</evidence>